<gene>
    <name evidence="3" type="primary">LOC139035008</name>
</gene>
<dbReference type="RefSeq" id="XP_070323207.1">
    <property type="nucleotide sequence ID" value="XM_070467106.1"/>
</dbReference>
<name>A0ABM4I5W6_ODOVR</name>
<evidence type="ECO:0000313" key="3">
    <source>
        <dbReference type="RefSeq" id="XP_070323207.1"/>
    </source>
</evidence>
<dbReference type="Proteomes" id="UP001652640">
    <property type="component" value="Chromosome 5"/>
</dbReference>
<organism evidence="2 3">
    <name type="scientific">Odocoileus virginianus</name>
    <name type="common">White-tailed deer</name>
    <dbReference type="NCBI Taxonomy" id="9874"/>
    <lineage>
        <taxon>Eukaryota</taxon>
        <taxon>Metazoa</taxon>
        <taxon>Chordata</taxon>
        <taxon>Craniata</taxon>
        <taxon>Vertebrata</taxon>
        <taxon>Euteleostomi</taxon>
        <taxon>Mammalia</taxon>
        <taxon>Eutheria</taxon>
        <taxon>Laurasiatheria</taxon>
        <taxon>Artiodactyla</taxon>
        <taxon>Ruminantia</taxon>
        <taxon>Pecora</taxon>
        <taxon>Cervidae</taxon>
        <taxon>Odocoileinae</taxon>
        <taxon>Odocoileus</taxon>
    </lineage>
</organism>
<evidence type="ECO:0000313" key="2">
    <source>
        <dbReference type="Proteomes" id="UP001652640"/>
    </source>
</evidence>
<reference evidence="3" key="2">
    <citation type="submission" date="2025-08" db="UniProtKB">
        <authorList>
            <consortium name="RefSeq"/>
        </authorList>
    </citation>
    <scope>IDENTIFICATION</scope>
    <source>
        <tissue evidence="3">Tongue muscle</tissue>
    </source>
</reference>
<evidence type="ECO:0000256" key="1">
    <source>
        <dbReference type="SAM" id="MobiDB-lite"/>
    </source>
</evidence>
<feature type="region of interest" description="Disordered" evidence="1">
    <location>
        <begin position="99"/>
        <end position="129"/>
    </location>
</feature>
<reference evidence="2" key="1">
    <citation type="journal article" date="2022" name="J. Hered.">
        <title>A De Novo Chromosome-Level Genome Assembly of the White-Tailed Deer, Odocoileus Virginianus.</title>
        <authorList>
            <person name="London E.W."/>
            <person name="Roca A.L."/>
            <person name="Novakofski J.E."/>
            <person name="Mateus-Pinilla N.E."/>
        </authorList>
    </citation>
    <scope>NUCLEOTIDE SEQUENCE [LARGE SCALE GENOMIC DNA]</scope>
</reference>
<sequence length="265" mass="29169">MVFKRGERFLMERFGGEASSLITGTPTARRNNLVLRIRKQYILTWTLAEDRLGPRKPARGFQKLARGSRITTPGPPACLLDCNRLQRSEHAQFAAVGVGRGTDSGQEAGPRHLAGSLAHPRNPQPRQNSRDLARMGFWKEGSQPERLPPQSIVFQSRPRLSVPQAILFFPAPCEPALPACIRSHRAHSGGSNSALFVSWEALNTTHQTKPWLVASSLKNVQEIIVGLTCVGSSKKQESSRKTSTSALLTMPKPLTVWITANCGKF</sequence>
<protein>
    <submittedName>
        <fullName evidence="3">Uncharacterized protein</fullName>
    </submittedName>
</protein>
<keyword evidence="2" id="KW-1185">Reference proteome</keyword>
<accession>A0ABM4I5W6</accession>
<proteinExistence type="predicted"/>
<dbReference type="GeneID" id="139035008"/>